<dbReference type="InterPro" id="IPR037523">
    <property type="entry name" value="VOC_core"/>
</dbReference>
<dbReference type="AlphaFoldDB" id="A0A7K1FTI7"/>
<organism evidence="2 3">
    <name type="scientific">Nakamurella alba</name>
    <dbReference type="NCBI Taxonomy" id="2665158"/>
    <lineage>
        <taxon>Bacteria</taxon>
        <taxon>Bacillati</taxon>
        <taxon>Actinomycetota</taxon>
        <taxon>Actinomycetes</taxon>
        <taxon>Nakamurellales</taxon>
        <taxon>Nakamurellaceae</taxon>
        <taxon>Nakamurella</taxon>
    </lineage>
</organism>
<dbReference type="Pfam" id="PF00903">
    <property type="entry name" value="Glyoxalase"/>
    <property type="match status" value="1"/>
</dbReference>
<dbReference type="PROSITE" id="PS51819">
    <property type="entry name" value="VOC"/>
    <property type="match status" value="1"/>
</dbReference>
<sequence>MAAVPAPTVGLSFTSFFATDMVGLFEYYRGVFGLPEVEELRSEHFRGLQIGDTVIGFSRAETAYDLLELPRPTVADNGVRTFITFETQTDDQVDAMLEVAIAAGGTLVQAPHRTYYGAWQAVVLDPEGNAFRINHLP</sequence>
<evidence type="ECO:0000313" key="2">
    <source>
        <dbReference type="EMBL" id="MTD17400.1"/>
    </source>
</evidence>
<dbReference type="Proteomes" id="UP000460221">
    <property type="component" value="Unassembled WGS sequence"/>
</dbReference>
<dbReference type="InterPro" id="IPR004360">
    <property type="entry name" value="Glyas_Fos-R_dOase_dom"/>
</dbReference>
<dbReference type="RefSeq" id="WP_154771398.1">
    <property type="nucleotide sequence ID" value="NZ_WLYK01000019.1"/>
</dbReference>
<evidence type="ECO:0000313" key="3">
    <source>
        <dbReference type="Proteomes" id="UP000460221"/>
    </source>
</evidence>
<evidence type="ECO:0000259" key="1">
    <source>
        <dbReference type="PROSITE" id="PS51819"/>
    </source>
</evidence>
<reference evidence="2 3" key="1">
    <citation type="submission" date="2019-11" db="EMBL/GenBank/DDBJ databases">
        <authorList>
            <person name="Jiang L.-Q."/>
        </authorList>
    </citation>
    <scope>NUCLEOTIDE SEQUENCE [LARGE SCALE GENOMIC DNA]</scope>
    <source>
        <strain evidence="2 3">YIM 132087</strain>
    </source>
</reference>
<dbReference type="Gene3D" id="3.10.180.10">
    <property type="entry name" value="2,3-Dihydroxybiphenyl 1,2-Dioxygenase, domain 1"/>
    <property type="match status" value="1"/>
</dbReference>
<name>A0A7K1FTI7_9ACTN</name>
<dbReference type="InterPro" id="IPR029068">
    <property type="entry name" value="Glyas_Bleomycin-R_OHBP_Dase"/>
</dbReference>
<dbReference type="EMBL" id="WLYK01000019">
    <property type="protein sequence ID" value="MTD17400.1"/>
    <property type="molecule type" value="Genomic_DNA"/>
</dbReference>
<protein>
    <submittedName>
        <fullName evidence="2">Glyoxalase</fullName>
    </submittedName>
</protein>
<comment type="caution">
    <text evidence="2">The sequence shown here is derived from an EMBL/GenBank/DDBJ whole genome shotgun (WGS) entry which is preliminary data.</text>
</comment>
<feature type="domain" description="VOC" evidence="1">
    <location>
        <begin position="10"/>
        <end position="136"/>
    </location>
</feature>
<dbReference type="SUPFAM" id="SSF54593">
    <property type="entry name" value="Glyoxalase/Bleomycin resistance protein/Dihydroxybiphenyl dioxygenase"/>
    <property type="match status" value="1"/>
</dbReference>
<keyword evidence="3" id="KW-1185">Reference proteome</keyword>
<accession>A0A7K1FTI7</accession>
<gene>
    <name evidence="2" type="ORF">GIS00_26055</name>
</gene>
<proteinExistence type="predicted"/>